<evidence type="ECO:0000256" key="1">
    <source>
        <dbReference type="ARBA" id="ARBA00022741"/>
    </source>
</evidence>
<dbReference type="SUPFAM" id="SSF52540">
    <property type="entry name" value="P-loop containing nucleoside triphosphate hydrolases"/>
    <property type="match status" value="1"/>
</dbReference>
<dbReference type="GO" id="GO:0005694">
    <property type="term" value="C:chromosome"/>
    <property type="evidence" value="ECO:0007669"/>
    <property type="project" value="TreeGrafter"/>
</dbReference>
<dbReference type="SMART" id="SM00382">
    <property type="entry name" value="AAA"/>
    <property type="match status" value="1"/>
</dbReference>
<dbReference type="EMBL" id="JAENIK010000009">
    <property type="protein sequence ID" value="MBK1815733.1"/>
    <property type="molecule type" value="Genomic_DNA"/>
</dbReference>
<dbReference type="AlphaFoldDB" id="A0A934QZR8"/>
<evidence type="ECO:0000259" key="3">
    <source>
        <dbReference type="SMART" id="SM00382"/>
    </source>
</evidence>
<reference evidence="4" key="1">
    <citation type="submission" date="2021-01" db="EMBL/GenBank/DDBJ databases">
        <title>Modified the classification status of verrucomicrobia.</title>
        <authorList>
            <person name="Feng X."/>
        </authorList>
    </citation>
    <scope>NUCLEOTIDE SEQUENCE</scope>
    <source>
        <strain evidence="4">JCM 18052</strain>
    </source>
</reference>
<gene>
    <name evidence="4" type="ORF">JIN84_08900</name>
</gene>
<dbReference type="Pfam" id="PF00004">
    <property type="entry name" value="AAA"/>
    <property type="match status" value="1"/>
</dbReference>
<evidence type="ECO:0000313" key="4">
    <source>
        <dbReference type="EMBL" id="MBK1815733.1"/>
    </source>
</evidence>
<comment type="caution">
    <text evidence="4">The sequence shown here is derived from an EMBL/GenBank/DDBJ whole genome shotgun (WGS) entry which is preliminary data.</text>
</comment>
<proteinExistence type="predicted"/>
<name>A0A934QZR8_9BACT</name>
<dbReference type="GO" id="GO:0016887">
    <property type="term" value="F:ATP hydrolysis activity"/>
    <property type="evidence" value="ECO:0007669"/>
    <property type="project" value="InterPro"/>
</dbReference>
<dbReference type="InterPro" id="IPR003593">
    <property type="entry name" value="AAA+_ATPase"/>
</dbReference>
<accession>A0A934QZR8</accession>
<dbReference type="GO" id="GO:0005524">
    <property type="term" value="F:ATP binding"/>
    <property type="evidence" value="ECO:0007669"/>
    <property type="project" value="UniProtKB-KW"/>
</dbReference>
<feature type="domain" description="AAA+ ATPase" evidence="3">
    <location>
        <begin position="55"/>
        <end position="206"/>
    </location>
</feature>
<dbReference type="Proteomes" id="UP000600139">
    <property type="component" value="Unassembled WGS sequence"/>
</dbReference>
<sequence length="290" mass="31369">MSSPAISSSHILPAAPFERLYDHLHFDTDLKKRLVSQIALTFLLRSKFSPGDLPVHGIILLHGPPGTGKTSVAKAVASKAASIIKGKKPMRLLEIDPHALTGSALGKSQKEVMKLFRETIVEEAAKGPLIVLLDEVETMAASRQKVSMEANPLDVHRATDAVLTGLDAIASTHPEIIFICTSNFQQALDEAFVSRTDFMTFVDVPGDAARHQIIDDTLKTLGSVWNEINALRTQPNLKKLVKASKGMDGRAICKRILLALSLDTSLASNPGTLTIGHLETVFSENPPQKS</sequence>
<keyword evidence="2" id="KW-0067">ATP-binding</keyword>
<dbReference type="InterPro" id="IPR044539">
    <property type="entry name" value="Pch2-like"/>
</dbReference>
<dbReference type="InterPro" id="IPR003959">
    <property type="entry name" value="ATPase_AAA_core"/>
</dbReference>
<protein>
    <submittedName>
        <fullName evidence="4">AAA family ATPase</fullName>
    </submittedName>
</protein>
<dbReference type="PANTHER" id="PTHR45991">
    <property type="entry name" value="PACHYTENE CHECKPOINT PROTEIN 2"/>
    <property type="match status" value="1"/>
</dbReference>
<dbReference type="Gene3D" id="3.40.50.300">
    <property type="entry name" value="P-loop containing nucleotide triphosphate hydrolases"/>
    <property type="match status" value="1"/>
</dbReference>
<dbReference type="RefSeq" id="WP_200350690.1">
    <property type="nucleotide sequence ID" value="NZ_BAABHZ010000008.1"/>
</dbReference>
<dbReference type="InterPro" id="IPR027417">
    <property type="entry name" value="P-loop_NTPase"/>
</dbReference>
<organism evidence="4 5">
    <name type="scientific">Luteolibacter yonseiensis</name>
    <dbReference type="NCBI Taxonomy" id="1144680"/>
    <lineage>
        <taxon>Bacteria</taxon>
        <taxon>Pseudomonadati</taxon>
        <taxon>Verrucomicrobiota</taxon>
        <taxon>Verrucomicrobiia</taxon>
        <taxon>Verrucomicrobiales</taxon>
        <taxon>Verrucomicrobiaceae</taxon>
        <taxon>Luteolibacter</taxon>
    </lineage>
</organism>
<dbReference type="PANTHER" id="PTHR45991:SF1">
    <property type="entry name" value="PACHYTENE CHECKPOINT PROTEIN 2 HOMOLOG"/>
    <property type="match status" value="1"/>
</dbReference>
<evidence type="ECO:0000313" key="5">
    <source>
        <dbReference type="Proteomes" id="UP000600139"/>
    </source>
</evidence>
<evidence type="ECO:0000256" key="2">
    <source>
        <dbReference type="ARBA" id="ARBA00022840"/>
    </source>
</evidence>
<keyword evidence="1" id="KW-0547">Nucleotide-binding</keyword>
<keyword evidence="5" id="KW-1185">Reference proteome</keyword>